<accession>A0A3L9YE39</accession>
<evidence type="ECO:0000313" key="12">
    <source>
        <dbReference type="EMBL" id="RMA58963.1"/>
    </source>
</evidence>
<keyword evidence="3" id="KW-0808">Transferase</keyword>
<evidence type="ECO:0000256" key="8">
    <source>
        <dbReference type="ARBA" id="ARBA00051245"/>
    </source>
</evidence>
<dbReference type="Gene3D" id="3.40.50.300">
    <property type="entry name" value="P-loop containing nucleotide triphosphate hydrolases"/>
    <property type="match status" value="1"/>
</dbReference>
<dbReference type="GO" id="GO:0005886">
    <property type="term" value="C:plasma membrane"/>
    <property type="evidence" value="ECO:0007669"/>
    <property type="project" value="TreeGrafter"/>
</dbReference>
<dbReference type="GO" id="GO:0005524">
    <property type="term" value="F:ATP binding"/>
    <property type="evidence" value="ECO:0007669"/>
    <property type="project" value="UniProtKB-KW"/>
</dbReference>
<feature type="domain" description="Tyrosine-protein kinase G-rich" evidence="11">
    <location>
        <begin position="449"/>
        <end position="515"/>
    </location>
</feature>
<evidence type="ECO:0000256" key="2">
    <source>
        <dbReference type="ARBA" id="ARBA00011903"/>
    </source>
</evidence>
<evidence type="ECO:0000256" key="7">
    <source>
        <dbReference type="ARBA" id="ARBA00023137"/>
    </source>
</evidence>
<dbReference type="RefSeq" id="WP_121907899.1">
    <property type="nucleotide sequence ID" value="NZ_REFC01000013.1"/>
</dbReference>
<dbReference type="InterPro" id="IPR025669">
    <property type="entry name" value="AAA_dom"/>
</dbReference>
<keyword evidence="9" id="KW-0472">Membrane</keyword>
<evidence type="ECO:0000259" key="11">
    <source>
        <dbReference type="Pfam" id="PF13807"/>
    </source>
</evidence>
<dbReference type="Pfam" id="PF13614">
    <property type="entry name" value="AAA_31"/>
    <property type="match status" value="1"/>
</dbReference>
<feature type="transmembrane region" description="Helical" evidence="9">
    <location>
        <begin position="498"/>
        <end position="521"/>
    </location>
</feature>
<proteinExistence type="inferred from homology"/>
<evidence type="ECO:0000256" key="3">
    <source>
        <dbReference type="ARBA" id="ARBA00022679"/>
    </source>
</evidence>
<evidence type="ECO:0000256" key="9">
    <source>
        <dbReference type="SAM" id="Phobius"/>
    </source>
</evidence>
<dbReference type="PANTHER" id="PTHR32309:SF13">
    <property type="entry name" value="FERRIC ENTEROBACTIN TRANSPORT PROTEIN FEPE"/>
    <property type="match status" value="1"/>
</dbReference>
<dbReference type="Pfam" id="PF13807">
    <property type="entry name" value="GNVR"/>
    <property type="match status" value="1"/>
</dbReference>
<dbReference type="SUPFAM" id="SSF52540">
    <property type="entry name" value="P-loop containing nucleoside triphosphate hydrolases"/>
    <property type="match status" value="1"/>
</dbReference>
<evidence type="ECO:0000256" key="6">
    <source>
        <dbReference type="ARBA" id="ARBA00022840"/>
    </source>
</evidence>
<dbReference type="PANTHER" id="PTHR32309">
    <property type="entry name" value="TYROSINE-PROTEIN KINASE"/>
    <property type="match status" value="1"/>
</dbReference>
<comment type="caution">
    <text evidence="12">The sequence shown here is derived from an EMBL/GenBank/DDBJ whole genome shotgun (WGS) entry which is preliminary data.</text>
</comment>
<keyword evidence="9" id="KW-0812">Transmembrane</keyword>
<name>A0A3L9YE39_9FLAO</name>
<keyword evidence="9" id="KW-1133">Transmembrane helix</keyword>
<dbReference type="CDD" id="cd05387">
    <property type="entry name" value="BY-kinase"/>
    <property type="match status" value="1"/>
</dbReference>
<evidence type="ECO:0000256" key="5">
    <source>
        <dbReference type="ARBA" id="ARBA00022777"/>
    </source>
</evidence>
<keyword evidence="5" id="KW-0418">Kinase</keyword>
<evidence type="ECO:0000259" key="10">
    <source>
        <dbReference type="Pfam" id="PF13614"/>
    </source>
</evidence>
<feature type="transmembrane region" description="Helical" evidence="9">
    <location>
        <begin position="26"/>
        <end position="45"/>
    </location>
</feature>
<dbReference type="InterPro" id="IPR050445">
    <property type="entry name" value="Bact_polysacc_biosynth/exp"/>
</dbReference>
<sequence>MNNSPTNISEIKEQSIKELLKQYVRYWYLFLFGILIALTGAYIYLRYATKTYATSSTIIIKDEKKGGGAAELAAFSDLSLFSNAFSDNIANELVILRSKSLIGKTVESLNLNVQYFYEGSIKTSELYVYKPFKVNYLSVSDKTQLTIPQLVIIMHSDAEFTIEDINKTFSKKYSFGDKIDLPFGDLVVVPNTENIDKFNNYLEKPIHVVYHSVENVAAHFQGLLNLVHDGKNGEVVSLKLTSSLPVKAEDFLNELVYQYNQDAINDRSQIAQKTSNFIDSRLEIITRELDSVENNKERFKSTNRLTDIEAEANLILENASDYNKRQVDTSTQLELIDSMISYMDSTSSIDLLPSNIGIDNGEIQSSVGTYNQLVLEKNRLLKNSTSKNPVIINLDSQIEQLKSSISGSLKNQQRFYQVAIKDLNNQENIFNAKLSQVPEKEKLFRGIVRQQNIKEQLYLFLLQQREETSISLAVTSSKAKVVDAAYSGKGQESPKPSLIYLLSFILGLLVPFLLIYIYYLFNTKVSNRSDVERVHRTTPLIGEIPKLSRGEEELIKHNDRSILAESFRILRTNLQYLLAGKTTVDGGLPKKIFVTSTIKGEGKTFVAFNLALSLAQTGKKVVLVGADIRNPQLHRYLPGQQKDKKGLTEYIIDHTIAAADLASQSEYNENLSIIMSGVIPPNPAELLMQPRTNIFFEEIKDLYDFIIVDTAPSMLVTDTILINKIADVTLYVIRANFTDKKLMEFPKDAIEEGRLANIALVLNSVTMSNFGYGNKYGYTYSEEKKTFFQRLFNR</sequence>
<comment type="similarity">
    <text evidence="1">Belongs to the CpsD/CapB family.</text>
</comment>
<protein>
    <recommendedName>
        <fullName evidence="2">non-specific protein-tyrosine kinase</fullName>
        <ecNumber evidence="2">2.7.10.2</ecNumber>
    </recommendedName>
</protein>
<gene>
    <name evidence="12" type="ORF">BXY75_2345</name>
</gene>
<comment type="catalytic activity">
    <reaction evidence="8">
        <text>L-tyrosyl-[protein] + ATP = O-phospho-L-tyrosyl-[protein] + ADP + H(+)</text>
        <dbReference type="Rhea" id="RHEA:10596"/>
        <dbReference type="Rhea" id="RHEA-COMP:10136"/>
        <dbReference type="Rhea" id="RHEA-COMP:20101"/>
        <dbReference type="ChEBI" id="CHEBI:15378"/>
        <dbReference type="ChEBI" id="CHEBI:30616"/>
        <dbReference type="ChEBI" id="CHEBI:46858"/>
        <dbReference type="ChEBI" id="CHEBI:61978"/>
        <dbReference type="ChEBI" id="CHEBI:456216"/>
        <dbReference type="EC" id="2.7.10.2"/>
    </reaction>
</comment>
<dbReference type="Proteomes" id="UP000271339">
    <property type="component" value="Unassembled WGS sequence"/>
</dbReference>
<keyword evidence="6" id="KW-0067">ATP-binding</keyword>
<keyword evidence="7" id="KW-0829">Tyrosine-protein kinase</keyword>
<dbReference type="InterPro" id="IPR005702">
    <property type="entry name" value="Wzc-like_C"/>
</dbReference>
<keyword evidence="4" id="KW-0547">Nucleotide-binding</keyword>
<dbReference type="InterPro" id="IPR032807">
    <property type="entry name" value="GNVR"/>
</dbReference>
<dbReference type="AlphaFoldDB" id="A0A3L9YE39"/>
<dbReference type="OrthoDB" id="9794577at2"/>
<organism evidence="12 13">
    <name type="scientific">Ulvibacter antarcticus</name>
    <dbReference type="NCBI Taxonomy" id="442714"/>
    <lineage>
        <taxon>Bacteria</taxon>
        <taxon>Pseudomonadati</taxon>
        <taxon>Bacteroidota</taxon>
        <taxon>Flavobacteriia</taxon>
        <taxon>Flavobacteriales</taxon>
        <taxon>Flavobacteriaceae</taxon>
        <taxon>Ulvibacter</taxon>
    </lineage>
</organism>
<reference evidence="12 13" key="1">
    <citation type="submission" date="2018-10" db="EMBL/GenBank/DDBJ databases">
        <title>Genomic Encyclopedia of Archaeal and Bacterial Type Strains, Phase II (KMG-II): from individual species to whole genera.</title>
        <authorList>
            <person name="Goeker M."/>
        </authorList>
    </citation>
    <scope>NUCLEOTIDE SEQUENCE [LARGE SCALE GENOMIC DNA]</scope>
    <source>
        <strain evidence="12 13">DSM 23424</strain>
    </source>
</reference>
<evidence type="ECO:0000256" key="1">
    <source>
        <dbReference type="ARBA" id="ARBA00007316"/>
    </source>
</evidence>
<evidence type="ECO:0000256" key="4">
    <source>
        <dbReference type="ARBA" id="ARBA00022741"/>
    </source>
</evidence>
<dbReference type="EMBL" id="REFC01000013">
    <property type="protein sequence ID" value="RMA58963.1"/>
    <property type="molecule type" value="Genomic_DNA"/>
</dbReference>
<dbReference type="GO" id="GO:0004715">
    <property type="term" value="F:non-membrane spanning protein tyrosine kinase activity"/>
    <property type="evidence" value="ECO:0007669"/>
    <property type="project" value="UniProtKB-EC"/>
</dbReference>
<dbReference type="NCBIfam" id="TIGR01007">
    <property type="entry name" value="eps_fam"/>
    <property type="match status" value="1"/>
</dbReference>
<evidence type="ECO:0000313" key="13">
    <source>
        <dbReference type="Proteomes" id="UP000271339"/>
    </source>
</evidence>
<dbReference type="InterPro" id="IPR027417">
    <property type="entry name" value="P-loop_NTPase"/>
</dbReference>
<dbReference type="EC" id="2.7.10.2" evidence="2"/>
<feature type="domain" description="AAA" evidence="10">
    <location>
        <begin position="592"/>
        <end position="728"/>
    </location>
</feature>
<keyword evidence="13" id="KW-1185">Reference proteome</keyword>